<gene>
    <name evidence="3" type="ORF">AYBTSS11_LOCUS20061</name>
</gene>
<dbReference type="Gramene" id="rna-AYBTSS11_LOCUS20061">
    <property type="protein sequence ID" value="CAJ1963969.1"/>
    <property type="gene ID" value="gene-AYBTSS11_LOCUS20061"/>
</dbReference>
<evidence type="ECO:0000313" key="4">
    <source>
        <dbReference type="Proteomes" id="UP001189624"/>
    </source>
</evidence>
<sequence>MYPEDYEVKCERLIRQWIAEDFGRSCTTVVDQYKFGASIFSLTVDGKVGGCRVHDSIHGMILGKLKDTGFSHDIAEHNQLVSSGSIERSHMPKEISKLRKLHHLLANRISSNSLKDSLGGMASLEKI</sequence>
<evidence type="ECO:0000256" key="1">
    <source>
        <dbReference type="ARBA" id="ARBA00022737"/>
    </source>
</evidence>
<accession>A0AA86SL26</accession>
<dbReference type="Proteomes" id="UP001189624">
    <property type="component" value="Chromosome 6"/>
</dbReference>
<dbReference type="EMBL" id="OY731403">
    <property type="protein sequence ID" value="CAJ1963969.1"/>
    <property type="molecule type" value="Genomic_DNA"/>
</dbReference>
<proteinExistence type="predicted"/>
<dbReference type="AlphaFoldDB" id="A0AA86SL26"/>
<organism evidence="3 4">
    <name type="scientific">Sphenostylis stenocarpa</name>
    <dbReference type="NCBI Taxonomy" id="92480"/>
    <lineage>
        <taxon>Eukaryota</taxon>
        <taxon>Viridiplantae</taxon>
        <taxon>Streptophyta</taxon>
        <taxon>Embryophyta</taxon>
        <taxon>Tracheophyta</taxon>
        <taxon>Spermatophyta</taxon>
        <taxon>Magnoliopsida</taxon>
        <taxon>eudicotyledons</taxon>
        <taxon>Gunneridae</taxon>
        <taxon>Pentapetalae</taxon>
        <taxon>rosids</taxon>
        <taxon>fabids</taxon>
        <taxon>Fabales</taxon>
        <taxon>Fabaceae</taxon>
        <taxon>Papilionoideae</taxon>
        <taxon>50 kb inversion clade</taxon>
        <taxon>NPAAA clade</taxon>
        <taxon>indigoferoid/millettioid clade</taxon>
        <taxon>Phaseoleae</taxon>
        <taxon>Sphenostylis</taxon>
    </lineage>
</organism>
<keyword evidence="1" id="KW-0677">Repeat</keyword>
<protein>
    <recommendedName>
        <fullName evidence="2">Disease resistance protein winged helix domain-containing protein</fullName>
    </recommendedName>
</protein>
<dbReference type="Pfam" id="PF23559">
    <property type="entry name" value="WHD_DRP"/>
    <property type="match status" value="1"/>
</dbReference>
<evidence type="ECO:0000259" key="2">
    <source>
        <dbReference type="Pfam" id="PF23559"/>
    </source>
</evidence>
<name>A0AA86SL26_9FABA</name>
<evidence type="ECO:0000313" key="3">
    <source>
        <dbReference type="EMBL" id="CAJ1963969.1"/>
    </source>
</evidence>
<dbReference type="InterPro" id="IPR058922">
    <property type="entry name" value="WHD_DRP"/>
</dbReference>
<feature type="domain" description="Disease resistance protein winged helix" evidence="2">
    <location>
        <begin position="1"/>
        <end position="60"/>
    </location>
</feature>
<reference evidence="3" key="1">
    <citation type="submission" date="2023-10" db="EMBL/GenBank/DDBJ databases">
        <authorList>
            <person name="Domelevo Entfellner J.-B."/>
        </authorList>
    </citation>
    <scope>NUCLEOTIDE SEQUENCE</scope>
</reference>
<keyword evidence="4" id="KW-1185">Reference proteome</keyword>